<keyword evidence="3" id="KW-1185">Reference proteome</keyword>
<protein>
    <submittedName>
        <fullName evidence="2 4">Uncharacterized protein</fullName>
    </submittedName>
</protein>
<name>A0A183BE15_9TREM</name>
<evidence type="ECO:0000313" key="2">
    <source>
        <dbReference type="EMBL" id="VDP94743.1"/>
    </source>
</evidence>
<organism evidence="4">
    <name type="scientific">Echinostoma caproni</name>
    <dbReference type="NCBI Taxonomy" id="27848"/>
    <lineage>
        <taxon>Eukaryota</taxon>
        <taxon>Metazoa</taxon>
        <taxon>Spiralia</taxon>
        <taxon>Lophotrochozoa</taxon>
        <taxon>Platyhelminthes</taxon>
        <taxon>Trematoda</taxon>
        <taxon>Digenea</taxon>
        <taxon>Plagiorchiida</taxon>
        <taxon>Echinostomata</taxon>
        <taxon>Echinostomatoidea</taxon>
        <taxon>Echinostomatidae</taxon>
        <taxon>Echinostoma</taxon>
    </lineage>
</organism>
<evidence type="ECO:0000313" key="3">
    <source>
        <dbReference type="Proteomes" id="UP000272942"/>
    </source>
</evidence>
<dbReference type="Proteomes" id="UP000272942">
    <property type="component" value="Unassembled WGS sequence"/>
</dbReference>
<reference evidence="4" key="1">
    <citation type="submission" date="2016-06" db="UniProtKB">
        <authorList>
            <consortium name="WormBaseParasite"/>
        </authorList>
    </citation>
    <scope>IDENTIFICATION</scope>
</reference>
<gene>
    <name evidence="2" type="ORF">ECPE_LOCUS17450</name>
</gene>
<dbReference type="EMBL" id="UZAN01069393">
    <property type="protein sequence ID" value="VDP94743.1"/>
    <property type="molecule type" value="Genomic_DNA"/>
</dbReference>
<evidence type="ECO:0000313" key="4">
    <source>
        <dbReference type="WBParaSite" id="ECPE_0001749501-mRNA-1"/>
    </source>
</evidence>
<dbReference type="AlphaFoldDB" id="A0A183BE15"/>
<dbReference type="WBParaSite" id="ECPE_0001749501-mRNA-1">
    <property type="protein sequence ID" value="ECPE_0001749501-mRNA-1"/>
    <property type="gene ID" value="ECPE_0001749501"/>
</dbReference>
<evidence type="ECO:0000256" key="1">
    <source>
        <dbReference type="SAM" id="MobiDB-lite"/>
    </source>
</evidence>
<reference evidence="2 3" key="2">
    <citation type="submission" date="2018-11" db="EMBL/GenBank/DDBJ databases">
        <authorList>
            <consortium name="Pathogen Informatics"/>
        </authorList>
    </citation>
    <scope>NUCLEOTIDE SEQUENCE [LARGE SCALE GENOMIC DNA]</scope>
    <source>
        <strain evidence="2 3">Egypt</strain>
    </source>
</reference>
<proteinExistence type="predicted"/>
<feature type="region of interest" description="Disordered" evidence="1">
    <location>
        <begin position="61"/>
        <end position="87"/>
    </location>
</feature>
<accession>A0A183BE15</accession>
<sequence length="105" mass="11630">MEAWSWSVRILMCRITPTRDARCVRVSNPTESSQSSRTPSYRIGPGLGSFLKVHETGTSNVDIPANLSPPKSDYQSVEQPGDDPSSVFNLLDDGESPLFCIRISW</sequence>